<comment type="caution">
    <text evidence="5">The sequence shown here is derived from an EMBL/GenBank/DDBJ whole genome shotgun (WGS) entry which is preliminary data.</text>
</comment>
<dbReference type="SMART" id="SM00228">
    <property type="entry name" value="PDZ"/>
    <property type="match status" value="1"/>
</dbReference>
<feature type="region of interest" description="Disordered" evidence="3">
    <location>
        <begin position="456"/>
        <end position="485"/>
    </location>
</feature>
<keyword evidence="2" id="KW-0963">Cytoplasm</keyword>
<evidence type="ECO:0000313" key="5">
    <source>
        <dbReference type="EMBL" id="KAG8233848.1"/>
    </source>
</evidence>
<feature type="compositionally biased region" description="Gly residues" evidence="3">
    <location>
        <begin position="218"/>
        <end position="237"/>
    </location>
</feature>
<evidence type="ECO:0000256" key="1">
    <source>
        <dbReference type="ARBA" id="ARBA00004496"/>
    </source>
</evidence>
<gene>
    <name evidence="5" type="ORF">J437_LFUL006871</name>
</gene>
<feature type="region of interest" description="Disordered" evidence="3">
    <location>
        <begin position="190"/>
        <end position="262"/>
    </location>
</feature>
<dbReference type="PANTHER" id="PTHR15963">
    <property type="entry name" value="GENERAL RECEPTOR FOR PHOSPHOINOSITIDES 1-ASSOCIATED SCAFFOLD PROTEIN-RELATED"/>
    <property type="match status" value="1"/>
</dbReference>
<dbReference type="InterPro" id="IPR036034">
    <property type="entry name" value="PDZ_sf"/>
</dbReference>
<dbReference type="PROSITE" id="PS50106">
    <property type="entry name" value="PDZ"/>
    <property type="match status" value="1"/>
</dbReference>
<dbReference type="InterPro" id="IPR052122">
    <property type="entry name" value="Intracell_Traff_Signaling_Reg"/>
</dbReference>
<reference evidence="5" key="2">
    <citation type="submission" date="2017-10" db="EMBL/GenBank/DDBJ databases">
        <title>Ladona fulva Genome sequencing and assembly.</title>
        <authorList>
            <person name="Murali S."/>
            <person name="Richards S."/>
            <person name="Bandaranaike D."/>
            <person name="Bellair M."/>
            <person name="Blankenburg K."/>
            <person name="Chao H."/>
            <person name="Dinh H."/>
            <person name="Doddapaneni H."/>
            <person name="Dugan-Rocha S."/>
            <person name="Elkadiri S."/>
            <person name="Gnanaolivu R."/>
            <person name="Hernandez B."/>
            <person name="Skinner E."/>
            <person name="Javaid M."/>
            <person name="Lee S."/>
            <person name="Li M."/>
            <person name="Ming W."/>
            <person name="Munidasa M."/>
            <person name="Muniz J."/>
            <person name="Nguyen L."/>
            <person name="Hughes D."/>
            <person name="Osuji N."/>
            <person name="Pu L.-L."/>
            <person name="Puazo M."/>
            <person name="Qu C."/>
            <person name="Quiroz J."/>
            <person name="Raj R."/>
            <person name="Weissenberger G."/>
            <person name="Xin Y."/>
            <person name="Zou X."/>
            <person name="Han Y."/>
            <person name="Worley K."/>
            <person name="Muzny D."/>
            <person name="Gibbs R."/>
        </authorList>
    </citation>
    <scope>NUCLEOTIDE SEQUENCE</scope>
    <source>
        <strain evidence="5">Sampled in the wild</strain>
    </source>
</reference>
<feature type="compositionally biased region" description="Low complexity" evidence="3">
    <location>
        <begin position="468"/>
        <end position="483"/>
    </location>
</feature>
<evidence type="ECO:0000256" key="3">
    <source>
        <dbReference type="SAM" id="MobiDB-lite"/>
    </source>
</evidence>
<evidence type="ECO:0000256" key="2">
    <source>
        <dbReference type="ARBA" id="ARBA00022490"/>
    </source>
</evidence>
<organism evidence="5 6">
    <name type="scientific">Ladona fulva</name>
    <name type="common">Scarce chaser dragonfly</name>
    <name type="synonym">Libellula fulva</name>
    <dbReference type="NCBI Taxonomy" id="123851"/>
    <lineage>
        <taxon>Eukaryota</taxon>
        <taxon>Metazoa</taxon>
        <taxon>Ecdysozoa</taxon>
        <taxon>Arthropoda</taxon>
        <taxon>Hexapoda</taxon>
        <taxon>Insecta</taxon>
        <taxon>Pterygota</taxon>
        <taxon>Palaeoptera</taxon>
        <taxon>Odonata</taxon>
        <taxon>Epiprocta</taxon>
        <taxon>Anisoptera</taxon>
        <taxon>Libelluloidea</taxon>
        <taxon>Libellulidae</taxon>
        <taxon>Ladona</taxon>
    </lineage>
</organism>
<sequence>MTAIKSYGIHYKREQEIEVITYVDFVDYDGPAFRAGMREGDVILSINGHDMEKADHKTLVTFIKNCDTRMRMVVLFEDCVRKVELHMRYIELQRLLQAKTNELDRLCRRERDILQGHWKSRSLPSARKRNGGNGSITGAWGPINRSGDLEDAEAVAAAAAATAASDRLTRAYAMAGPHMGQEWTHQQLGYQGLPPSYDAHHSGVRMHHSSRNANGSARGDGGMRADGGGGRRGGNESGGRTRASDRDRGSCNPCVRNSGNGDGLGLEAYDLASPCCDPRCVPSAKRRPRSKSKETRGHGESKGGKEKGNRLPPSPCQPQPMMVTSSTTTAPVTSSAPSTTSPPHSSTTNTRPRPSAAPVSHCSLHSCTSSELSSGASYSTSVSTDSLFWDAEAGWGPSTRRAGAPSMAQPPPPPSIPTVKPKSWDNLTTKAFGGYGFGYGYLDSGTGIGPISRNMGLPGQMRPPPRASTPQQMSQQRQQPSLPRAEGQWKFVGRGSSNGGRGGSIACSAPKSAESLLLPQYYESGESGMLSDSSLSCECLDGSGLSDDRHIFLSSSKNVSREALLYRAQASNSSLCSCGGPSSSQSQSQGLSTKACQTDINRQLQAITHSEITRL</sequence>
<dbReference type="GO" id="GO:0005737">
    <property type="term" value="C:cytoplasm"/>
    <property type="evidence" value="ECO:0007669"/>
    <property type="project" value="UniProtKB-SubCell"/>
</dbReference>
<dbReference type="EMBL" id="KZ308748">
    <property type="protein sequence ID" value="KAG8233848.1"/>
    <property type="molecule type" value="Genomic_DNA"/>
</dbReference>
<evidence type="ECO:0000259" key="4">
    <source>
        <dbReference type="PROSITE" id="PS50106"/>
    </source>
</evidence>
<dbReference type="Proteomes" id="UP000792457">
    <property type="component" value="Unassembled WGS sequence"/>
</dbReference>
<dbReference type="Gene3D" id="2.30.42.10">
    <property type="match status" value="1"/>
</dbReference>
<accession>A0A8K0KKC7</accession>
<feature type="domain" description="PDZ" evidence="4">
    <location>
        <begin position="1"/>
        <end position="78"/>
    </location>
</feature>
<keyword evidence="6" id="KW-1185">Reference proteome</keyword>
<feature type="compositionally biased region" description="Low complexity" evidence="3">
    <location>
        <begin position="323"/>
        <end position="362"/>
    </location>
</feature>
<proteinExistence type="predicted"/>
<feature type="region of interest" description="Disordered" evidence="3">
    <location>
        <begin position="280"/>
        <end position="362"/>
    </location>
</feature>
<dbReference type="AlphaFoldDB" id="A0A8K0KKC7"/>
<feature type="compositionally biased region" description="Basic and acidic residues" evidence="3">
    <location>
        <begin position="291"/>
        <end position="309"/>
    </location>
</feature>
<dbReference type="OrthoDB" id="10041077at2759"/>
<dbReference type="InterPro" id="IPR001478">
    <property type="entry name" value="PDZ"/>
</dbReference>
<evidence type="ECO:0000313" key="6">
    <source>
        <dbReference type="Proteomes" id="UP000792457"/>
    </source>
</evidence>
<dbReference type="SUPFAM" id="SSF50156">
    <property type="entry name" value="PDZ domain-like"/>
    <property type="match status" value="1"/>
</dbReference>
<protein>
    <recommendedName>
        <fullName evidence="4">PDZ domain-containing protein</fullName>
    </recommendedName>
</protein>
<dbReference type="PANTHER" id="PTHR15963:SF5">
    <property type="entry name" value="SHORT SPINDLE 6, ISOFORM A"/>
    <property type="match status" value="1"/>
</dbReference>
<comment type="subcellular location">
    <subcellularLocation>
        <location evidence="1">Cytoplasm</location>
    </subcellularLocation>
</comment>
<reference evidence="5" key="1">
    <citation type="submission" date="2013-04" db="EMBL/GenBank/DDBJ databases">
        <authorList>
            <person name="Qu J."/>
            <person name="Murali S.C."/>
            <person name="Bandaranaike D."/>
            <person name="Bellair M."/>
            <person name="Blankenburg K."/>
            <person name="Chao H."/>
            <person name="Dinh H."/>
            <person name="Doddapaneni H."/>
            <person name="Downs B."/>
            <person name="Dugan-Rocha S."/>
            <person name="Elkadiri S."/>
            <person name="Gnanaolivu R.D."/>
            <person name="Hernandez B."/>
            <person name="Javaid M."/>
            <person name="Jayaseelan J.C."/>
            <person name="Lee S."/>
            <person name="Li M."/>
            <person name="Ming W."/>
            <person name="Munidasa M."/>
            <person name="Muniz J."/>
            <person name="Nguyen L."/>
            <person name="Ongeri F."/>
            <person name="Osuji N."/>
            <person name="Pu L.-L."/>
            <person name="Puazo M."/>
            <person name="Qu C."/>
            <person name="Quiroz J."/>
            <person name="Raj R."/>
            <person name="Weissenberger G."/>
            <person name="Xin Y."/>
            <person name="Zou X."/>
            <person name="Han Y."/>
            <person name="Richards S."/>
            <person name="Worley K."/>
            <person name="Muzny D."/>
            <person name="Gibbs R."/>
        </authorList>
    </citation>
    <scope>NUCLEOTIDE SEQUENCE</scope>
    <source>
        <strain evidence="5">Sampled in the wild</strain>
    </source>
</reference>
<feature type="region of interest" description="Disordered" evidence="3">
    <location>
        <begin position="398"/>
        <end position="422"/>
    </location>
</feature>
<dbReference type="Pfam" id="PF00595">
    <property type="entry name" value="PDZ"/>
    <property type="match status" value="1"/>
</dbReference>
<name>A0A8K0KKC7_LADFU</name>
<feature type="region of interest" description="Disordered" evidence="3">
    <location>
        <begin position="124"/>
        <end position="143"/>
    </location>
</feature>